<dbReference type="SMART" id="SM00100">
    <property type="entry name" value="cNMP"/>
    <property type="match status" value="2"/>
</dbReference>
<dbReference type="SUPFAM" id="SSF51206">
    <property type="entry name" value="cAMP-binding domain-like"/>
    <property type="match status" value="3"/>
</dbReference>
<dbReference type="PROSITE" id="PS50132">
    <property type="entry name" value="RGS"/>
    <property type="match status" value="1"/>
</dbReference>
<dbReference type="SUPFAM" id="SSF48097">
    <property type="entry name" value="Regulator of G-protein signaling, RGS"/>
    <property type="match status" value="1"/>
</dbReference>
<comment type="caution">
    <text evidence="3">The sequence shown here is derived from an EMBL/GenBank/DDBJ whole genome shotgun (WGS) entry which is preliminary data.</text>
</comment>
<dbReference type="InterPro" id="IPR018488">
    <property type="entry name" value="cNMP-bd_CS"/>
</dbReference>
<feature type="domain" description="RGS" evidence="2">
    <location>
        <begin position="439"/>
        <end position="549"/>
    </location>
</feature>
<dbReference type="InterPro" id="IPR000595">
    <property type="entry name" value="cNMP-bd_dom"/>
</dbReference>
<evidence type="ECO:0008006" key="5">
    <source>
        <dbReference type="Google" id="ProtNLM"/>
    </source>
</evidence>
<dbReference type="PANTHER" id="PTHR24567">
    <property type="entry name" value="CRP FAMILY TRANSCRIPTIONAL REGULATORY PROTEIN"/>
    <property type="match status" value="1"/>
</dbReference>
<protein>
    <recommendedName>
        <fullName evidence="5">Cyclic nucleotide-binding domain-containing protein</fullName>
    </recommendedName>
</protein>
<evidence type="ECO:0000259" key="2">
    <source>
        <dbReference type="PROSITE" id="PS50132"/>
    </source>
</evidence>
<name>A0ABR1FXM5_AURAN</name>
<organism evidence="3 4">
    <name type="scientific">Aureococcus anophagefferens</name>
    <name type="common">Harmful bloom alga</name>
    <dbReference type="NCBI Taxonomy" id="44056"/>
    <lineage>
        <taxon>Eukaryota</taxon>
        <taxon>Sar</taxon>
        <taxon>Stramenopiles</taxon>
        <taxon>Ochrophyta</taxon>
        <taxon>Pelagophyceae</taxon>
        <taxon>Pelagomonadales</taxon>
        <taxon>Pelagomonadaceae</taxon>
        <taxon>Aureococcus</taxon>
    </lineage>
</organism>
<dbReference type="PROSITE" id="PS50042">
    <property type="entry name" value="CNMP_BINDING_3"/>
    <property type="match status" value="3"/>
</dbReference>
<dbReference type="InterPro" id="IPR014710">
    <property type="entry name" value="RmlC-like_jellyroll"/>
</dbReference>
<dbReference type="PRINTS" id="PR00103">
    <property type="entry name" value="CAMPKINASE"/>
</dbReference>
<dbReference type="InterPro" id="IPR044926">
    <property type="entry name" value="RGS_subdomain_2"/>
</dbReference>
<dbReference type="PANTHER" id="PTHR24567:SF74">
    <property type="entry name" value="HTH-TYPE TRANSCRIPTIONAL REGULATOR ARCR"/>
    <property type="match status" value="1"/>
</dbReference>
<dbReference type="Proteomes" id="UP001363151">
    <property type="component" value="Unassembled WGS sequence"/>
</dbReference>
<dbReference type="InterPro" id="IPR018490">
    <property type="entry name" value="cNMP-bd_dom_sf"/>
</dbReference>
<dbReference type="InterPro" id="IPR050397">
    <property type="entry name" value="Env_Response_Regulators"/>
</dbReference>
<dbReference type="Pfam" id="PF00027">
    <property type="entry name" value="cNMP_binding"/>
    <property type="match status" value="2"/>
</dbReference>
<evidence type="ECO:0000313" key="3">
    <source>
        <dbReference type="EMBL" id="KAK7241008.1"/>
    </source>
</evidence>
<dbReference type="InterPro" id="IPR016137">
    <property type="entry name" value="RGS"/>
</dbReference>
<proteinExistence type="predicted"/>
<keyword evidence="4" id="KW-1185">Reference proteome</keyword>
<feature type="domain" description="Cyclic nucleotide-binding" evidence="1">
    <location>
        <begin position="320"/>
        <end position="418"/>
    </location>
</feature>
<dbReference type="EMBL" id="JBBJCI010000207">
    <property type="protein sequence ID" value="KAK7241008.1"/>
    <property type="molecule type" value="Genomic_DNA"/>
</dbReference>
<feature type="domain" description="Cyclic nucleotide-binding" evidence="1">
    <location>
        <begin position="179"/>
        <end position="308"/>
    </location>
</feature>
<dbReference type="CDD" id="cd00038">
    <property type="entry name" value="CAP_ED"/>
    <property type="match status" value="2"/>
</dbReference>
<dbReference type="PROSITE" id="PS00888">
    <property type="entry name" value="CNMP_BINDING_1"/>
    <property type="match status" value="1"/>
</dbReference>
<reference evidence="3 4" key="1">
    <citation type="submission" date="2024-03" db="EMBL/GenBank/DDBJ databases">
        <title>Aureococcus anophagefferens CCMP1851 and Kratosvirus quantuckense: Draft genome of a second virus-susceptible host strain in the model system.</title>
        <authorList>
            <person name="Chase E."/>
            <person name="Truchon A.R."/>
            <person name="Schepens W."/>
            <person name="Wilhelm S.W."/>
        </authorList>
    </citation>
    <scope>NUCLEOTIDE SEQUENCE [LARGE SCALE GENOMIC DNA]</scope>
    <source>
        <strain evidence="3 4">CCMP1851</strain>
    </source>
</reference>
<accession>A0ABR1FXM5</accession>
<dbReference type="Gene3D" id="2.60.120.10">
    <property type="entry name" value="Jelly Rolls"/>
    <property type="match status" value="3"/>
</dbReference>
<sequence>MGGGQGKAAEGGGGALDACDHTPIFACYDGLPEEEAIKAKEQVAASFVRVVVPDGKSIFESKVGRRDMLIVEKGELRMVSCHGEKHKKDRPLIKMVAQGEMMGMMELVRNVEAERDASTGEYPTDVCAVGKAALLVLSQEVYLKNLLTNTGDKAAKLFCDNLEALTRASVVDWLRKVKVLSGLDDECMNKFANVAHFKSEFEDKLVVAQDAKLSKLHVVLSGALRVHCHDSRGDEITVGHLQSGDFFGESSLLNKDDKDHGFLPLGSTASVTTESECLFIYFDADKMREVIETMPSVTRQIDEYIKERITAQLLAMNLTLFDAMRPAAIALFTSVFEIHTYGPGDVIVKEGQAGDFFYVLVNGAVKIDSETGIHVELNTKGDYFGEMSLLRSDPCAATIAASADATLVCIPGENFKQLCLESPEMAAEFEIKALGTKAGVGALLAHPRTRPLLTKTLDDEFSSENYHCWDLAEQYKAAFDTAPGADALNVLADAIYKRFIVTDTEELINMSAKATKGLKKHFDEPPPGGPPRDLWDGLQKCISNNLRGNLQRFCVTPDYKKILEDFHVYAKAKKK</sequence>
<dbReference type="SMART" id="SM00315">
    <property type="entry name" value="RGS"/>
    <property type="match status" value="1"/>
</dbReference>
<dbReference type="Gene3D" id="1.10.167.10">
    <property type="entry name" value="Regulator of G-protein Signalling 4, domain 2"/>
    <property type="match status" value="1"/>
</dbReference>
<evidence type="ECO:0000313" key="4">
    <source>
        <dbReference type="Proteomes" id="UP001363151"/>
    </source>
</evidence>
<dbReference type="Pfam" id="PF00615">
    <property type="entry name" value="RGS"/>
    <property type="match status" value="1"/>
</dbReference>
<gene>
    <name evidence="3" type="ORF">SO694_0005416</name>
</gene>
<evidence type="ECO:0000259" key="1">
    <source>
        <dbReference type="PROSITE" id="PS50042"/>
    </source>
</evidence>
<dbReference type="InterPro" id="IPR036305">
    <property type="entry name" value="RGS_sf"/>
</dbReference>
<feature type="domain" description="Cyclic nucleotide-binding" evidence="1">
    <location>
        <begin position="27"/>
        <end position="118"/>
    </location>
</feature>